<evidence type="ECO:0000313" key="9">
    <source>
        <dbReference type="Proteomes" id="UP000019116"/>
    </source>
</evidence>
<dbReference type="Proteomes" id="UP000019116">
    <property type="component" value="Chromosome 7B"/>
</dbReference>
<keyword evidence="9" id="KW-1185">Reference proteome</keyword>
<dbReference type="PANTHER" id="PTHR45707">
    <property type="entry name" value="C2 CALCIUM/LIPID-BINDING PLANT PHOSPHORIBOSYLTRANSFERASE FAMILY PROTEIN"/>
    <property type="match status" value="1"/>
</dbReference>
<organism evidence="8">
    <name type="scientific">Triticum aestivum</name>
    <name type="common">Wheat</name>
    <dbReference type="NCBI Taxonomy" id="4565"/>
    <lineage>
        <taxon>Eukaryota</taxon>
        <taxon>Viridiplantae</taxon>
        <taxon>Streptophyta</taxon>
        <taxon>Embryophyta</taxon>
        <taxon>Tracheophyta</taxon>
        <taxon>Spermatophyta</taxon>
        <taxon>Magnoliopsida</taxon>
        <taxon>Liliopsida</taxon>
        <taxon>Poales</taxon>
        <taxon>Poaceae</taxon>
        <taxon>BOP clade</taxon>
        <taxon>Pooideae</taxon>
        <taxon>Triticodae</taxon>
        <taxon>Triticeae</taxon>
        <taxon>Triticinae</taxon>
        <taxon>Triticum</taxon>
    </lineage>
</organism>
<name>A0A3B6SPV5_WHEAT</name>
<dbReference type="PROSITE" id="PS00107">
    <property type="entry name" value="PROTEIN_KINASE_ATP"/>
    <property type="match status" value="1"/>
</dbReference>
<dbReference type="InterPro" id="IPR017441">
    <property type="entry name" value="Protein_kinase_ATP_BS"/>
</dbReference>
<dbReference type="InterPro" id="IPR000719">
    <property type="entry name" value="Prot_kinase_dom"/>
</dbReference>
<dbReference type="SMR" id="A0A3B6SPV5"/>
<dbReference type="Gene3D" id="3.30.200.20">
    <property type="entry name" value="Phosphorylase Kinase, domain 1"/>
    <property type="match status" value="1"/>
</dbReference>
<feature type="binding site" evidence="5">
    <location>
        <position position="48"/>
    </location>
    <ligand>
        <name>ATP</name>
        <dbReference type="ChEBI" id="CHEBI:30616"/>
    </ligand>
</feature>
<dbReference type="GO" id="GO:0004674">
    <property type="term" value="F:protein serine/threonine kinase activity"/>
    <property type="evidence" value="ECO:0007669"/>
    <property type="project" value="UniProtKB-KW"/>
</dbReference>
<evidence type="ECO:0000256" key="6">
    <source>
        <dbReference type="RuleBase" id="RU000304"/>
    </source>
</evidence>
<keyword evidence="1" id="KW-0808">Transferase</keyword>
<dbReference type="Gramene" id="TraesCS7B03G1244100.2">
    <property type="protein sequence ID" value="TraesCS7B03G1244100.2.CDS"/>
    <property type="gene ID" value="TraesCS7B03G1244100"/>
</dbReference>
<proteinExistence type="inferred from homology"/>
<dbReference type="EnsemblPlants" id="TraesCS7B02G462400.2">
    <property type="protein sequence ID" value="TraesCS7B02G462400.2"/>
    <property type="gene ID" value="TraesCS7B02G462400"/>
</dbReference>
<keyword evidence="4 5" id="KW-0067">ATP-binding</keyword>
<dbReference type="SUPFAM" id="SSF56112">
    <property type="entry name" value="Protein kinase-like (PK-like)"/>
    <property type="match status" value="1"/>
</dbReference>
<dbReference type="Gene3D" id="1.10.510.10">
    <property type="entry name" value="Transferase(Phosphotransferase) domain 1"/>
    <property type="match status" value="1"/>
</dbReference>
<sequence length="308" mass="34854">NLIPKVLTRAILKAITNDFSSNSEIGRGGYGVVYKGVFLTGEIIAVKKLFEIRQLRDDEFRDEVSHLTGIKHINVVQTLGYCAETSQELIPQPTGRPIWAETPKRLICFEYVPNKSLDKYISDESLGLDWNLRYGIIKGICKGLQFLHEECHMVHLDLKPENILMDASMAPKIADFGLSKIFGDQQTRLVIKDNRKGSLGYMAPEYTLYGMLSFRADIYSLGVIIIQIVTGHREYPLSAQKSFEDYIDKVVGSWKENFASEPKYKPIGKYTKQVKQCITIGLNCVNLDKDKRPTAKDIIQGLNTLDQV</sequence>
<dbReference type="Gramene" id="TraesCS7B02G462400.2">
    <property type="protein sequence ID" value="TraesCS7B02G462400.2"/>
    <property type="gene ID" value="TraesCS7B02G462400"/>
</dbReference>
<evidence type="ECO:0000256" key="1">
    <source>
        <dbReference type="ARBA" id="ARBA00022679"/>
    </source>
</evidence>
<dbReference type="Pfam" id="PF00069">
    <property type="entry name" value="Pkinase"/>
    <property type="match status" value="1"/>
</dbReference>
<dbReference type="PANTHER" id="PTHR45707:SF81">
    <property type="entry name" value="PROTEIN KINASE DOMAIN-CONTAINING PROTEIN"/>
    <property type="match status" value="1"/>
</dbReference>
<dbReference type="OrthoDB" id="658521at2759"/>
<evidence type="ECO:0000313" key="8">
    <source>
        <dbReference type="EnsemblPlants" id="TraesCS7B02G462400.2"/>
    </source>
</evidence>
<accession>A0A3B6SPV5</accession>
<dbReference type="AlphaFoldDB" id="A0A3B6SPV5"/>
<protein>
    <recommendedName>
        <fullName evidence="7">Protein kinase domain-containing protein</fullName>
    </recommendedName>
</protein>
<evidence type="ECO:0000256" key="3">
    <source>
        <dbReference type="ARBA" id="ARBA00022777"/>
    </source>
</evidence>
<dbReference type="FunFam" id="1.10.510.10:FF:000870">
    <property type="entry name" value="OSJNBa0016N04.16-like protein"/>
    <property type="match status" value="1"/>
</dbReference>
<evidence type="ECO:0000259" key="7">
    <source>
        <dbReference type="PROSITE" id="PS50011"/>
    </source>
</evidence>
<evidence type="ECO:0000256" key="2">
    <source>
        <dbReference type="ARBA" id="ARBA00022741"/>
    </source>
</evidence>
<keyword evidence="6" id="KW-0723">Serine/threonine-protein kinase</keyword>
<dbReference type="InterPro" id="IPR011009">
    <property type="entry name" value="Kinase-like_dom_sf"/>
</dbReference>
<dbReference type="PROSITE" id="PS50011">
    <property type="entry name" value="PROTEIN_KINASE_DOM"/>
    <property type="match status" value="1"/>
</dbReference>
<keyword evidence="2 5" id="KW-0547">Nucleotide-binding</keyword>
<reference evidence="8" key="1">
    <citation type="submission" date="2018-08" db="EMBL/GenBank/DDBJ databases">
        <authorList>
            <person name="Rossello M."/>
        </authorList>
    </citation>
    <scope>NUCLEOTIDE SEQUENCE [LARGE SCALE GENOMIC DNA]</scope>
    <source>
        <strain evidence="8">cv. Chinese Spring</strain>
    </source>
</reference>
<reference evidence="8" key="2">
    <citation type="submission" date="2018-10" db="UniProtKB">
        <authorList>
            <consortium name="EnsemblPlants"/>
        </authorList>
    </citation>
    <scope>IDENTIFICATION</scope>
</reference>
<evidence type="ECO:0000256" key="4">
    <source>
        <dbReference type="ARBA" id="ARBA00022840"/>
    </source>
</evidence>
<dbReference type="InterPro" id="IPR008271">
    <property type="entry name" value="Ser/Thr_kinase_AS"/>
</dbReference>
<evidence type="ECO:0000256" key="5">
    <source>
        <dbReference type="PROSITE-ProRule" id="PRU10141"/>
    </source>
</evidence>
<feature type="domain" description="Protein kinase" evidence="7">
    <location>
        <begin position="19"/>
        <end position="305"/>
    </location>
</feature>
<dbReference type="PIRSF" id="PIRSF000654">
    <property type="entry name" value="Integrin-linked_kinase"/>
    <property type="match status" value="1"/>
</dbReference>
<dbReference type="SMART" id="SM00220">
    <property type="entry name" value="S_TKc"/>
    <property type="match status" value="1"/>
</dbReference>
<gene>
    <name evidence="8" type="primary">LOC123155788</name>
</gene>
<dbReference type="GO" id="GO:0005524">
    <property type="term" value="F:ATP binding"/>
    <property type="evidence" value="ECO:0007669"/>
    <property type="project" value="UniProtKB-UniRule"/>
</dbReference>
<comment type="similarity">
    <text evidence="6">Belongs to the protein kinase superfamily.</text>
</comment>
<dbReference type="PROSITE" id="PS00108">
    <property type="entry name" value="PROTEIN_KINASE_ST"/>
    <property type="match status" value="1"/>
</dbReference>
<keyword evidence="3" id="KW-0418">Kinase</keyword>